<dbReference type="EMBL" id="JBIAUT010000016">
    <property type="protein sequence ID" value="MFF4220641.1"/>
    <property type="molecule type" value="Genomic_DNA"/>
</dbReference>
<keyword evidence="2" id="KW-1185">Reference proteome</keyword>
<organism evidence="1 2">
    <name type="scientific">Streptomyces nondiastaticus</name>
    <dbReference type="NCBI Taxonomy" id="3154512"/>
    <lineage>
        <taxon>Bacteria</taxon>
        <taxon>Bacillati</taxon>
        <taxon>Actinomycetota</taxon>
        <taxon>Actinomycetes</taxon>
        <taxon>Kitasatosporales</taxon>
        <taxon>Streptomycetaceae</taxon>
        <taxon>Streptomyces</taxon>
    </lineage>
</organism>
<evidence type="ECO:0000313" key="1">
    <source>
        <dbReference type="EMBL" id="MFF4220641.1"/>
    </source>
</evidence>
<evidence type="ECO:0000313" key="2">
    <source>
        <dbReference type="Proteomes" id="UP001602123"/>
    </source>
</evidence>
<sequence>MAEAGFNASMTAAMIAPNPVTIGATVITGGIYVGVKAYEHWGEVEKAWGKTVHWTGDKAREIGSGVVHGAKSLAKKANPMNWF</sequence>
<dbReference type="Proteomes" id="UP001602123">
    <property type="component" value="Unassembled WGS sequence"/>
</dbReference>
<proteinExistence type="predicted"/>
<name>A0ABW6U734_9ACTN</name>
<accession>A0ABW6U734</accession>
<reference evidence="1 2" key="1">
    <citation type="submission" date="2024-10" db="EMBL/GenBank/DDBJ databases">
        <title>The Natural Products Discovery Center: Release of the First 8490 Sequenced Strains for Exploring Actinobacteria Biosynthetic Diversity.</title>
        <authorList>
            <person name="Kalkreuter E."/>
            <person name="Kautsar S.A."/>
            <person name="Yang D."/>
            <person name="Bader C.D."/>
            <person name="Teijaro C.N."/>
            <person name="Fluegel L."/>
            <person name="Davis C.M."/>
            <person name="Simpson J.R."/>
            <person name="Lauterbach L."/>
            <person name="Steele A.D."/>
            <person name="Gui C."/>
            <person name="Meng S."/>
            <person name="Li G."/>
            <person name="Viehrig K."/>
            <person name="Ye F."/>
            <person name="Su P."/>
            <person name="Kiefer A.F."/>
            <person name="Nichols A."/>
            <person name="Cepeda A.J."/>
            <person name="Yan W."/>
            <person name="Fan B."/>
            <person name="Jiang Y."/>
            <person name="Adhikari A."/>
            <person name="Zheng C.-J."/>
            <person name="Schuster L."/>
            <person name="Cowan T.M."/>
            <person name="Smanski M.J."/>
            <person name="Chevrette M.G."/>
            <person name="De Carvalho L.P.S."/>
            <person name="Shen B."/>
        </authorList>
    </citation>
    <scope>NUCLEOTIDE SEQUENCE [LARGE SCALE GENOMIC DNA]</scope>
    <source>
        <strain evidence="1 2">NPDC001650</strain>
    </source>
</reference>
<protein>
    <submittedName>
        <fullName evidence="1">Uncharacterized protein</fullName>
    </submittedName>
</protein>
<gene>
    <name evidence="1" type="ORF">ACFYZM_30825</name>
</gene>
<comment type="caution">
    <text evidence="1">The sequence shown here is derived from an EMBL/GenBank/DDBJ whole genome shotgun (WGS) entry which is preliminary data.</text>
</comment>
<dbReference type="RefSeq" id="WP_388633426.1">
    <property type="nucleotide sequence ID" value="NZ_JBIAUT010000016.1"/>
</dbReference>